<feature type="domain" description="Glycosyl hydrolase family 92" evidence="3">
    <location>
        <begin position="276"/>
        <end position="756"/>
    </location>
</feature>
<dbReference type="InterPro" id="IPR012939">
    <property type="entry name" value="Glyco_hydro_92"/>
</dbReference>
<dbReference type="InterPro" id="IPR041371">
    <property type="entry name" value="GH92_N"/>
</dbReference>
<feature type="compositionally biased region" description="Pro residues" evidence="1">
    <location>
        <begin position="767"/>
        <end position="778"/>
    </location>
</feature>
<dbReference type="Pfam" id="PF07971">
    <property type="entry name" value="Glyco_hydro_92"/>
    <property type="match status" value="1"/>
</dbReference>
<dbReference type="InterPro" id="IPR006076">
    <property type="entry name" value="FAD-dep_OxRdtase"/>
</dbReference>
<dbReference type="SUPFAM" id="SSF48208">
    <property type="entry name" value="Six-hairpin glycosidases"/>
    <property type="match status" value="1"/>
</dbReference>
<dbReference type="NCBIfam" id="TIGR01180">
    <property type="entry name" value="aman2_put"/>
    <property type="match status" value="1"/>
</dbReference>
<dbReference type="PANTHER" id="PTHR12143:SF44">
    <property type="entry name" value="GLYCOSYL HYDROLASE FAMILY 92 DOMAIN-CONTAINING PROTEIN"/>
    <property type="match status" value="1"/>
</dbReference>
<dbReference type="Pfam" id="PF17678">
    <property type="entry name" value="Glyco_hydro_92N"/>
    <property type="match status" value="1"/>
</dbReference>
<dbReference type="FunFam" id="3.30.2080.10:FF:000001">
    <property type="entry name" value="Alpha-1,2-mannosidase subfamily"/>
    <property type="match status" value="1"/>
</dbReference>
<dbReference type="EMBL" id="KI440847">
    <property type="protein sequence ID" value="ERS97792.1"/>
    <property type="molecule type" value="Genomic_DNA"/>
</dbReference>
<dbReference type="PANTHER" id="PTHR12143">
    <property type="entry name" value="PEPTIDE N-GLYCANASE PNGASE -RELATED"/>
    <property type="match status" value="1"/>
</dbReference>
<evidence type="ECO:0000259" key="3">
    <source>
        <dbReference type="Pfam" id="PF07971"/>
    </source>
</evidence>
<feature type="region of interest" description="Disordered" evidence="1">
    <location>
        <begin position="757"/>
        <end position="778"/>
    </location>
</feature>
<dbReference type="Proteomes" id="UP000018087">
    <property type="component" value="Unassembled WGS sequence"/>
</dbReference>
<dbReference type="Gene3D" id="3.30.9.10">
    <property type="entry name" value="D-Amino Acid Oxidase, subunit A, domain 2"/>
    <property type="match status" value="1"/>
</dbReference>
<keyword evidence="6" id="KW-1185">Reference proteome</keyword>
<dbReference type="Gene3D" id="1.20.1610.10">
    <property type="entry name" value="alpha-1,2-mannosidases domains"/>
    <property type="match status" value="1"/>
</dbReference>
<dbReference type="GO" id="GO:0006516">
    <property type="term" value="P:glycoprotein catabolic process"/>
    <property type="evidence" value="ECO:0007669"/>
    <property type="project" value="TreeGrafter"/>
</dbReference>
<dbReference type="InterPro" id="IPR036188">
    <property type="entry name" value="FAD/NAD-bd_sf"/>
</dbReference>
<dbReference type="GO" id="GO:0005975">
    <property type="term" value="P:carbohydrate metabolic process"/>
    <property type="evidence" value="ECO:0007669"/>
    <property type="project" value="InterPro"/>
</dbReference>
<dbReference type="Gene3D" id="2.70.98.10">
    <property type="match status" value="1"/>
</dbReference>
<evidence type="ECO:0000256" key="1">
    <source>
        <dbReference type="SAM" id="MobiDB-lite"/>
    </source>
</evidence>
<dbReference type="InterPro" id="IPR008928">
    <property type="entry name" value="6-hairpin_glycosidase_sf"/>
</dbReference>
<dbReference type="GO" id="GO:0030246">
    <property type="term" value="F:carbohydrate binding"/>
    <property type="evidence" value="ECO:0007669"/>
    <property type="project" value="InterPro"/>
</dbReference>
<dbReference type="Pfam" id="PF01266">
    <property type="entry name" value="DAO"/>
    <property type="match status" value="1"/>
</dbReference>
<dbReference type="STRING" id="1391915.U7PQB8"/>
<dbReference type="GO" id="GO:0005634">
    <property type="term" value="C:nucleus"/>
    <property type="evidence" value="ECO:0007669"/>
    <property type="project" value="TreeGrafter"/>
</dbReference>
<dbReference type="AlphaFoldDB" id="U7PQB8"/>
<proteinExistence type="predicted"/>
<sequence length="1243" mass="133415">MAGLATAADLASYVLPLIGTEAGGNTFPGVSEPFGMVKLGPDMDTGPDATGSSYSGYVPGAAFFTGFSMLHESGTGGAPKYGVVSQMPITGIPVENPLLRHADARGAVADEASPGSYKATMASGIVVELAASSRAGLYQYTFPNSTSGTNSIIVDVSHFLPAPDRAYLSQHYLGGNISASAKPDGSSLQYQGAGTYNNGWNLSPAWTVFFCGYFDSPGTVQTFVGTSSTGSTIHQFPAASTVDTSPNRLGAVFSFNSTSTNTVTSRVGVSFMSTAQACSNVNSQVPPGTNRTALEAQTRAAWNDQVLSKITTTDRDNTTRLQLLYSSLYHMFLLPQNKTGENPLWTSSEPYYDDVFTLWDLFRCTTALFHVLQPTMYEEFIRSLVDIWRHEGFMPDARSSFFNGVTQGGSNADNVLADAYVKGVRGSINWYDAYAAMVTNAETVPVNNNDPRDPTGSTKEGRGALPDWHNYGFITRSYGRSVTRAVEYSVNDFSLYQVASGLGNANDASKYLDRSRNWRKHWNPSAASLGFSGFLVPRTKTSFIQQDPLLCGGCYWADDYYEALSWEYSFNAHHDMKALVNYSGGDTTFSNRLAMMFVPGQRPIGSEQFNNTIFNPGNEPSFTTPYLFNFVGRQDLSVQYSRAAADTYYQPTAGGLPGNSDAGAMESWVLWSMTGLYPITGQTTFLIGSPWFHNLTISLGGGKTLQITSTNVTTTTSSSQAIFVQSLKVNGQPWNRSWLTYDDIFANGGRLDFVLGPRPSNWSTDGSPPPSPATEDVVPPPLVLPSVVEQDRFRWRVERPVLASLVSAVSATLVISAVYLCLRRRRSQSLGKGQAHQIPTTEVIGGGVVGLAVARALAERAAAVAPSSSASPASSVLLLERHNTVGTETSARNSEVIHAGLYYGADSLKTQLCIRGRQLLYAFCDQYGVAHRRTGKWIVAQTPGQRASLERIYAFGQAYHDRDAVPLRWVGAAEAKAREPAVRAETGVLESLATGIVDSHGLMQTLLGLFEQAGGVLAPGSSVVKITPLPPLGSASASRQPGDGGWQLHVKTSSATDAEETVVTAETIVNAAGLGAAAVHNMITQRNGAADKPEPMTLYYAKGNYFSYAHSQPRVSTLVYPAPEPGLAGLGTHLTLDLAGRIRFGPDVEWVDDPTDLAVNAQQLPRAIEAIKTYLPGIDPAALQPDYAGMRPKLVSAGQGAADFVVRSEPGYRGWVNLLGIESPGLTSSLAIGEMVEKMVYSN</sequence>
<dbReference type="Gene3D" id="1.20.1050.60">
    <property type="entry name" value="alpha-1,2-mannosidase"/>
    <property type="match status" value="1"/>
</dbReference>
<dbReference type="InterPro" id="IPR050883">
    <property type="entry name" value="PNGase"/>
</dbReference>
<dbReference type="Gene3D" id="3.30.2080.10">
    <property type="entry name" value="GH92 mannosidase domain"/>
    <property type="match status" value="1"/>
</dbReference>
<reference evidence="6" key="1">
    <citation type="journal article" date="2014" name="Genome Announc.">
        <title>Genome sequence of the pathogenic fungus Sporothrix schenckii (ATCC 58251).</title>
        <authorList>
            <person name="Cuomo C.A."/>
            <person name="Rodriguez-Del Valle N."/>
            <person name="Perez-Sanchez L."/>
            <person name="Abouelleil A."/>
            <person name="Goldberg J."/>
            <person name="Young S."/>
            <person name="Zeng Q."/>
            <person name="Birren B.W."/>
        </authorList>
    </citation>
    <scope>NUCLEOTIDE SEQUENCE [LARGE SCALE GENOMIC DNA]</scope>
    <source>
        <strain evidence="6">ATCC 58251 / de Perez 2211183</strain>
    </source>
</reference>
<dbReference type="FunFam" id="1.20.1610.10:FF:000003">
    <property type="entry name" value="Glycoside hydrolase family 92 protein"/>
    <property type="match status" value="1"/>
</dbReference>
<evidence type="ECO:0008006" key="7">
    <source>
        <dbReference type="Google" id="ProtNLM"/>
    </source>
</evidence>
<name>U7PQB8_SPOS1</name>
<evidence type="ECO:0000313" key="5">
    <source>
        <dbReference type="EMBL" id="ERS97792.1"/>
    </source>
</evidence>
<dbReference type="GO" id="GO:0005829">
    <property type="term" value="C:cytosol"/>
    <property type="evidence" value="ECO:0007669"/>
    <property type="project" value="TreeGrafter"/>
</dbReference>
<evidence type="ECO:0000259" key="2">
    <source>
        <dbReference type="Pfam" id="PF01266"/>
    </source>
</evidence>
<evidence type="ECO:0000313" key="6">
    <source>
        <dbReference type="Proteomes" id="UP000018087"/>
    </source>
</evidence>
<protein>
    <recommendedName>
        <fullName evidence="7">Glycoside hydrolase family 92 protein</fullName>
    </recommendedName>
</protein>
<dbReference type="InterPro" id="IPR005887">
    <property type="entry name" value="GH92_a_mannosidase_put"/>
</dbReference>
<gene>
    <name evidence="5" type="ORF">HMPREF1624_05963</name>
</gene>
<dbReference type="SUPFAM" id="SSF51905">
    <property type="entry name" value="FAD/NAD(P)-binding domain"/>
    <property type="match status" value="1"/>
</dbReference>
<accession>U7PQB8</accession>
<dbReference type="GO" id="GO:0000224">
    <property type="term" value="F:peptide-N4-(N-acetyl-beta-glucosaminyl)asparagine amidase activity"/>
    <property type="evidence" value="ECO:0007669"/>
    <property type="project" value="TreeGrafter"/>
</dbReference>
<dbReference type="Gene3D" id="3.50.50.60">
    <property type="entry name" value="FAD/NAD(P)-binding domain"/>
    <property type="match status" value="1"/>
</dbReference>
<evidence type="ECO:0000259" key="4">
    <source>
        <dbReference type="Pfam" id="PF17678"/>
    </source>
</evidence>
<dbReference type="eggNOG" id="KOG2665">
    <property type="taxonomic scope" value="Eukaryota"/>
</dbReference>
<dbReference type="OrthoDB" id="449263at2759"/>
<feature type="domain" description="FAD dependent oxidoreductase" evidence="2">
    <location>
        <begin position="843"/>
        <end position="1236"/>
    </location>
</feature>
<dbReference type="FunFam" id="1.20.1050.60:FF:000002">
    <property type="entry name" value="Glycosyl hydrolase family 92"/>
    <property type="match status" value="1"/>
</dbReference>
<feature type="domain" description="Glycosyl hydrolase family 92 N-terminal" evidence="4">
    <location>
        <begin position="13"/>
        <end position="270"/>
    </location>
</feature>
<organism evidence="5 6">
    <name type="scientific">Sporothrix schenckii (strain ATCC 58251 / de Perez 2211183)</name>
    <name type="common">Rose-picker's disease fungus</name>
    <dbReference type="NCBI Taxonomy" id="1391915"/>
    <lineage>
        <taxon>Eukaryota</taxon>
        <taxon>Fungi</taxon>
        <taxon>Dikarya</taxon>
        <taxon>Ascomycota</taxon>
        <taxon>Pezizomycotina</taxon>
        <taxon>Sordariomycetes</taxon>
        <taxon>Sordariomycetidae</taxon>
        <taxon>Ophiostomatales</taxon>
        <taxon>Ophiostomataceae</taxon>
        <taxon>Sporothrix</taxon>
    </lineage>
</organism>
<dbReference type="HOGENOM" id="CLU_266488_0_0_1"/>
<dbReference type="InterPro" id="IPR014718">
    <property type="entry name" value="GH-type_carb-bd"/>
</dbReference>